<dbReference type="PROSITE" id="PS51089">
    <property type="entry name" value="HP"/>
    <property type="match status" value="1"/>
</dbReference>
<dbReference type="CDD" id="cd11288">
    <property type="entry name" value="gelsolin_S5_like"/>
    <property type="match status" value="1"/>
</dbReference>
<reference evidence="11" key="2">
    <citation type="submission" date="2025-08" db="UniProtKB">
        <authorList>
            <consortium name="Ensembl"/>
        </authorList>
    </citation>
    <scope>IDENTIFICATION</scope>
    <source>
        <strain evidence="11">Guanapo</strain>
    </source>
</reference>
<keyword evidence="12" id="KW-1185">Reference proteome</keyword>
<dbReference type="GO" id="GO:0016020">
    <property type="term" value="C:membrane"/>
    <property type="evidence" value="ECO:0007669"/>
    <property type="project" value="UniProtKB-SubCell"/>
</dbReference>
<feature type="compositionally biased region" description="Low complexity" evidence="9">
    <location>
        <begin position="495"/>
        <end position="518"/>
    </location>
</feature>
<dbReference type="SMART" id="SM00153">
    <property type="entry name" value="VHP"/>
    <property type="match status" value="1"/>
</dbReference>
<feature type="compositionally biased region" description="Low complexity" evidence="9">
    <location>
        <begin position="827"/>
        <end position="840"/>
    </location>
</feature>
<dbReference type="FunFam" id="1.10.950.10:FF:000003">
    <property type="entry name" value="supervillin isoform X2"/>
    <property type="match status" value="1"/>
</dbReference>
<proteinExistence type="inferred from homology"/>
<reference evidence="12" key="1">
    <citation type="submission" date="2013-11" db="EMBL/GenBank/DDBJ databases">
        <title>The genomic landscape of the Guanapo guppy.</title>
        <authorList>
            <person name="Kuenstner A."/>
            <person name="Dreyer C."/>
        </authorList>
    </citation>
    <scope>NUCLEOTIDE SEQUENCE</scope>
    <source>
        <strain evidence="12">Guanapo</strain>
    </source>
</reference>
<dbReference type="PANTHER" id="PTHR11977:SF136">
    <property type="entry name" value="LOW QUALITY PROTEIN: SUPERVILLIN"/>
    <property type="match status" value="1"/>
</dbReference>
<evidence type="ECO:0000256" key="7">
    <source>
        <dbReference type="ARBA" id="ARBA00023203"/>
    </source>
</evidence>
<dbReference type="GO" id="GO:0051015">
    <property type="term" value="F:actin filament binding"/>
    <property type="evidence" value="ECO:0007669"/>
    <property type="project" value="InterPro"/>
</dbReference>
<dbReference type="Ensembl" id="ENSPRET00000029536.1">
    <property type="protein sequence ID" value="ENSPREP00000029206.1"/>
    <property type="gene ID" value="ENSPREG00000019740.1"/>
</dbReference>
<feature type="compositionally biased region" description="Basic and acidic residues" evidence="9">
    <location>
        <begin position="711"/>
        <end position="758"/>
    </location>
</feature>
<feature type="compositionally biased region" description="Basic and acidic residues" evidence="9">
    <location>
        <begin position="153"/>
        <end position="183"/>
    </location>
</feature>
<dbReference type="Gene3D" id="3.40.20.10">
    <property type="entry name" value="Severin"/>
    <property type="match status" value="5"/>
</dbReference>
<dbReference type="PANTHER" id="PTHR11977">
    <property type="entry name" value="VILLIN"/>
    <property type="match status" value="1"/>
</dbReference>
<dbReference type="SMART" id="SM00262">
    <property type="entry name" value="GEL"/>
    <property type="match status" value="5"/>
</dbReference>
<dbReference type="InterPro" id="IPR007122">
    <property type="entry name" value="Villin/Gelsolin"/>
</dbReference>
<dbReference type="GO" id="GO:0051014">
    <property type="term" value="P:actin filament severing"/>
    <property type="evidence" value="ECO:0007669"/>
    <property type="project" value="TreeGrafter"/>
</dbReference>
<feature type="region of interest" description="Disordered" evidence="9">
    <location>
        <begin position="982"/>
        <end position="1032"/>
    </location>
</feature>
<evidence type="ECO:0000256" key="5">
    <source>
        <dbReference type="ARBA" id="ARBA00022737"/>
    </source>
</evidence>
<evidence type="ECO:0000256" key="9">
    <source>
        <dbReference type="SAM" id="MobiDB-lite"/>
    </source>
</evidence>
<evidence type="ECO:0000256" key="4">
    <source>
        <dbReference type="ARBA" id="ARBA00022490"/>
    </source>
</evidence>
<evidence type="ECO:0000256" key="2">
    <source>
        <dbReference type="ARBA" id="ARBA00004245"/>
    </source>
</evidence>
<dbReference type="InterPro" id="IPR007123">
    <property type="entry name" value="Gelsolin-like_dom"/>
</dbReference>
<evidence type="ECO:0000313" key="12">
    <source>
        <dbReference type="Proteomes" id="UP000242638"/>
    </source>
</evidence>
<dbReference type="InterPro" id="IPR003128">
    <property type="entry name" value="Villin_headpiece"/>
</dbReference>
<evidence type="ECO:0000259" key="10">
    <source>
        <dbReference type="PROSITE" id="PS51089"/>
    </source>
</evidence>
<dbReference type="GeneTree" id="ENSGT00940000154653"/>
<feature type="domain" description="HP" evidence="10">
    <location>
        <begin position="2004"/>
        <end position="2067"/>
    </location>
</feature>
<dbReference type="Pfam" id="PF00626">
    <property type="entry name" value="Gelsolin"/>
    <property type="match status" value="1"/>
</dbReference>
<evidence type="ECO:0000313" key="11">
    <source>
        <dbReference type="Ensembl" id="ENSPREP00000029206.1"/>
    </source>
</evidence>
<keyword evidence="5" id="KW-0677">Repeat</keyword>
<dbReference type="GO" id="GO:0005737">
    <property type="term" value="C:cytoplasm"/>
    <property type="evidence" value="ECO:0007669"/>
    <property type="project" value="TreeGrafter"/>
</dbReference>
<dbReference type="Proteomes" id="UP000242638">
    <property type="component" value="Unassembled WGS sequence"/>
</dbReference>
<feature type="compositionally biased region" description="Basic and acidic residues" evidence="9">
    <location>
        <begin position="221"/>
        <end position="242"/>
    </location>
</feature>
<feature type="region of interest" description="Disordered" evidence="9">
    <location>
        <begin position="675"/>
        <end position="959"/>
    </location>
</feature>
<feature type="compositionally biased region" description="Polar residues" evidence="9">
    <location>
        <begin position="1012"/>
        <end position="1021"/>
    </location>
</feature>
<dbReference type="CDD" id="cd11293">
    <property type="entry name" value="gelsolin_S4_like"/>
    <property type="match status" value="1"/>
</dbReference>
<feature type="compositionally biased region" description="Low complexity" evidence="9">
    <location>
        <begin position="887"/>
        <end position="898"/>
    </location>
</feature>
<feature type="region of interest" description="Disordered" evidence="9">
    <location>
        <begin position="1"/>
        <end position="310"/>
    </location>
</feature>
<dbReference type="GO" id="GO:0008154">
    <property type="term" value="P:actin polymerization or depolymerization"/>
    <property type="evidence" value="ECO:0007669"/>
    <property type="project" value="TreeGrafter"/>
</dbReference>
<feature type="compositionally biased region" description="Basic and acidic residues" evidence="9">
    <location>
        <begin position="1"/>
        <end position="13"/>
    </location>
</feature>
<feature type="compositionally biased region" description="Low complexity" evidence="9">
    <location>
        <begin position="95"/>
        <end position="114"/>
    </location>
</feature>
<feature type="region of interest" description="Disordered" evidence="9">
    <location>
        <begin position="325"/>
        <end position="536"/>
    </location>
</feature>
<dbReference type="GO" id="GO:0005546">
    <property type="term" value="F:phosphatidylinositol-4,5-bisphosphate binding"/>
    <property type="evidence" value="ECO:0007669"/>
    <property type="project" value="TreeGrafter"/>
</dbReference>
<keyword evidence="7" id="KW-0009">Actin-binding</keyword>
<feature type="region of interest" description="Disordered" evidence="9">
    <location>
        <begin position="618"/>
        <end position="640"/>
    </location>
</feature>
<dbReference type="GO" id="GO:0015629">
    <property type="term" value="C:actin cytoskeleton"/>
    <property type="evidence" value="ECO:0007669"/>
    <property type="project" value="TreeGrafter"/>
</dbReference>
<dbReference type="Gene3D" id="1.10.950.10">
    <property type="entry name" value="Villin headpiece domain"/>
    <property type="match status" value="1"/>
</dbReference>
<evidence type="ECO:0000256" key="3">
    <source>
        <dbReference type="ARBA" id="ARBA00008418"/>
    </source>
</evidence>
<name>A0A3P9Q4V6_POERE</name>
<feature type="compositionally biased region" description="Polar residues" evidence="9">
    <location>
        <begin position="851"/>
        <end position="860"/>
    </location>
</feature>
<organism evidence="11 12">
    <name type="scientific">Poecilia reticulata</name>
    <name type="common">Guppy</name>
    <name type="synonym">Acanthophacelus reticulatus</name>
    <dbReference type="NCBI Taxonomy" id="8081"/>
    <lineage>
        <taxon>Eukaryota</taxon>
        <taxon>Metazoa</taxon>
        <taxon>Chordata</taxon>
        <taxon>Craniata</taxon>
        <taxon>Vertebrata</taxon>
        <taxon>Euteleostomi</taxon>
        <taxon>Actinopterygii</taxon>
        <taxon>Neopterygii</taxon>
        <taxon>Teleostei</taxon>
        <taxon>Neoteleostei</taxon>
        <taxon>Acanthomorphata</taxon>
        <taxon>Ovalentaria</taxon>
        <taxon>Atherinomorphae</taxon>
        <taxon>Cyprinodontiformes</taxon>
        <taxon>Poeciliidae</taxon>
        <taxon>Poeciliinae</taxon>
        <taxon>Poecilia</taxon>
    </lineage>
</organism>
<comment type="similarity">
    <text evidence="3">Belongs to the villin/gelsolin family.</text>
</comment>
<feature type="compositionally biased region" description="Pro residues" evidence="9">
    <location>
        <begin position="203"/>
        <end position="219"/>
    </location>
</feature>
<dbReference type="SUPFAM" id="SSF47050">
    <property type="entry name" value="VHP, Villin headpiece domain"/>
    <property type="match status" value="1"/>
</dbReference>
<feature type="compositionally biased region" description="Basic and acidic residues" evidence="9">
    <location>
        <begin position="439"/>
        <end position="452"/>
    </location>
</feature>
<dbReference type="InterPro" id="IPR029006">
    <property type="entry name" value="ADF-H/Gelsolin-like_dom_sf"/>
</dbReference>
<keyword evidence="8" id="KW-0206">Cytoskeleton</keyword>
<sequence length="2067" mass="230902">MNRKERIARRLEGIESEAPPALVPGGFVANRMLEEDPPRYTRASDPCEPRGMVRRYSREEMEPPQKKVTSPDRTPQVKGGTGSGRPEPVVVYVDPVTLSTSSTPTSGPPSNLSSKAERIARYKAERRRQLSERYGILLDQEADTEYTPRYRSRREQDNSDRHITARRDRERTEVEAHGREPKVPYRSGVGRVYMTTHPDPASADPPRPAHSNQAPPPTQERPGRFSEQERAMNVENYRRGSAQERSVTSKGRMQEQHQPQPQQRHHTHQHDVSHRDPSPASTRNYTIAAVPSSPRTARRASLPSTRYGISPGDLFIEQQAQSILNRQGETAKADLSATDVEPASSSGDGERETRRPRRYITPGDSRTSERFRTQPITSAERLESDRSRLSPTQLQDAEEREEKVDERAKMSVAAKRSLFRELEKTSDGCVPKPRSRNAAVERRLRRVQDRAHTQPVTNKEVVNASSDATTSSQPEGTPTSPSQVRSPTAACTSVTSISIHASSQPSSTAQEQETETQALQKQSQAAGDGQELLPEEPDFSTLSLSEKMALFNRLAHTTAKAEEGSRGDTRQRRANARFQTQPITQGEVEQVKIKLEPLSVSLVRSAAAVTSQASVTTVTMSPHSSGDGGSIDDGFHPEKSTAIPYVPAQQQAPTGSASVHQERAPLYFCLTQRGHQGHKEGQPDPCPLLPDSPEKAGAPPGVPSSSVGHRQQREALLEGWRGRKEEEQGGAREDGIQEKLHSSDRDRGEQPQHPKHSAEPSVWRGEPEPPPSRRAADSQEERGRGAAHSSSKREPKRSQGGISDLPDHPGPLKPLIAKVSSRTVSYISSGQQQQSILQPPQTLPKPKTLYIQPQSHSQAPPTQPKPFTHSLQPQPKPPGQTLSKPYPQVAPHPAQAKPQAPPQTPPKPHSFPLALKPQVATPDHPEDFSKNSVHSGDLLSPTEPGDQLSDGMSTKQMSIKERVALLKKSGEEDWKNRINKKQEVAKAASAEQQQQQEWEMETNQKKEEGVAQDQSAVSGSEQLWKGGEETEAQMTIEERKQMISTREDAWKTKGKGAANDSTQYTVAARMVKKGLAASSSVISPILSPVSTKLKSSTPAVNKPQEEIEARPEMESDKKLDKLESFLGRINSKVAGLQETTITVTEKAVKEVMKLDDEIFSKFYKRVAEFPRMPTRIEISEDFDSIFGSHGPTLASAMVQHKRSVRPSRNVQASRNPLKMLAAREDIRHEYTEERLNVAQLESKRMKAEKINKNSDYSEAALAGLASKENFSSVSLRNVNISEQTSNNSAVPFKNLMLIQVKGRRHVQTRLVEPRASSLNSGDSFVLVTPEHCFVWIGEFSNVIEKAKATDLATFIQTHKDMGCRASQVQTIEEGVNAQGSDAQQFWTVLGGQMSYKSAGPPEEDERFESGIVETNCIFRLVDDKLVPDDEEWGKIPHTCLLAPKEVLVFDFGSEVYVWHGKEVTLPQRKVAFQLAKHLWNGTFDYTCCDINPLDPGGCNTLIPRKGQGRPDWAIFGRLTEHNETILFKEKFTDWTEVKSPTLKEGVEFVTEQKEAPGHECRPYDTSLMLPLLQTPISTILDGVNVGRGYGPVESEDLMRLQEISTASVDVWHILEFDYSRLPRQSIGQFHEGDAYVVKWKFMVSTSVGRRQNPEARSSGPGKEKCCYFFWQGRNSTVSEKGTSALMTVELGEERGAQVQVQQGKEPPCFLQCFNGGMIIHAGKREEEEENTQSEWRLYCVRGEVPVEGHLLEVVCHCSSLRSRASMILLNINKALIYLWHGCKSQLHTRSVGNTAALKIKEQCPLEAGLHSSCKVTIHDCDEGVEPPGFWEALGRKDRKAYDCMLQDPGKFNFTPRLFQLSSTSGDFVASEFFHPSRAPELVSSLPFLQEDLYNAPQPALFLVDNFHEVYLWQGWWPQDSESTGSARIRWDADRKCAMETVLQYCKEKNEKKPQKSYLIHAGLEPLTFTNMFPSWEHREDVAEITEREAEVCNQIILVEDVLARLCQNIYPLAQLQARPLPEGVDPLRLEIYLSDTDFEKGLEMKREDYESLPGWKQVNLKKAKGLF</sequence>
<dbReference type="CDD" id="cd11289">
    <property type="entry name" value="gelsolin_S2_like"/>
    <property type="match status" value="1"/>
</dbReference>
<dbReference type="SUPFAM" id="SSF55753">
    <property type="entry name" value="Actin depolymerizing proteins"/>
    <property type="match status" value="5"/>
</dbReference>
<evidence type="ECO:0000256" key="6">
    <source>
        <dbReference type="ARBA" id="ARBA00023136"/>
    </source>
</evidence>
<keyword evidence="4" id="KW-0963">Cytoplasm</keyword>
<feature type="compositionally biased region" description="Basic and acidic residues" evidence="9">
    <location>
        <begin position="56"/>
        <end position="65"/>
    </location>
</feature>
<dbReference type="CDD" id="cd11280">
    <property type="entry name" value="gelsolin_like"/>
    <property type="match status" value="1"/>
</dbReference>
<feature type="compositionally biased region" description="Basic and acidic residues" evidence="9">
    <location>
        <begin position="115"/>
        <end position="131"/>
    </location>
</feature>
<evidence type="ECO:0000256" key="8">
    <source>
        <dbReference type="ARBA" id="ARBA00023212"/>
    </source>
</evidence>
<evidence type="ECO:0000256" key="1">
    <source>
        <dbReference type="ARBA" id="ARBA00004170"/>
    </source>
</evidence>
<comment type="subcellular location">
    <subcellularLocation>
        <location evidence="2">Cytoplasm</location>
        <location evidence="2">Cytoskeleton</location>
    </subcellularLocation>
    <subcellularLocation>
        <location evidence="1">Membrane</location>
        <topology evidence="1">Peripheral membrane protein</topology>
    </subcellularLocation>
</comment>
<feature type="compositionally biased region" description="Basic and acidic residues" evidence="9">
    <location>
        <begin position="400"/>
        <end position="409"/>
    </location>
</feature>
<protein>
    <submittedName>
        <fullName evidence="11">Supervillin</fullName>
    </submittedName>
</protein>
<feature type="compositionally biased region" description="Low complexity" evidence="9">
    <location>
        <begin position="985"/>
        <end position="997"/>
    </location>
</feature>
<feature type="compositionally biased region" description="Polar residues" evidence="9">
    <location>
        <begin position="463"/>
        <end position="494"/>
    </location>
</feature>
<accession>A0A3P9Q4V6</accession>
<dbReference type="GO" id="GO:0051016">
    <property type="term" value="P:barbed-end actin filament capping"/>
    <property type="evidence" value="ECO:0007669"/>
    <property type="project" value="TreeGrafter"/>
</dbReference>
<feature type="compositionally biased region" description="Pro residues" evidence="9">
    <location>
        <begin position="899"/>
        <end position="909"/>
    </location>
</feature>
<dbReference type="Pfam" id="PF02209">
    <property type="entry name" value="VHP"/>
    <property type="match status" value="1"/>
</dbReference>
<feature type="compositionally biased region" description="Basic and acidic residues" evidence="9">
    <location>
        <begin position="774"/>
        <end position="784"/>
    </location>
</feature>
<reference evidence="11" key="3">
    <citation type="submission" date="2025-09" db="UniProtKB">
        <authorList>
            <consortium name="Ensembl"/>
        </authorList>
    </citation>
    <scope>IDENTIFICATION</scope>
    <source>
        <strain evidence="11">Guanapo</strain>
    </source>
</reference>
<dbReference type="InterPro" id="IPR036886">
    <property type="entry name" value="Villin_headpiece_dom_sf"/>
</dbReference>
<keyword evidence="6" id="KW-0472">Membrane</keyword>